<dbReference type="AlphaFoldDB" id="A0A9P9F6K9"/>
<protein>
    <submittedName>
        <fullName evidence="2">Uncharacterized protein</fullName>
    </submittedName>
</protein>
<evidence type="ECO:0000313" key="3">
    <source>
        <dbReference type="Proteomes" id="UP000717696"/>
    </source>
</evidence>
<proteinExistence type="predicted"/>
<dbReference type="EMBL" id="JAGMUU010000004">
    <property type="protein sequence ID" value="KAH7155189.1"/>
    <property type="molecule type" value="Genomic_DNA"/>
</dbReference>
<dbReference type="OrthoDB" id="4835952at2759"/>
<organism evidence="2 3">
    <name type="scientific">Dactylonectria estremocensis</name>
    <dbReference type="NCBI Taxonomy" id="1079267"/>
    <lineage>
        <taxon>Eukaryota</taxon>
        <taxon>Fungi</taxon>
        <taxon>Dikarya</taxon>
        <taxon>Ascomycota</taxon>
        <taxon>Pezizomycotina</taxon>
        <taxon>Sordariomycetes</taxon>
        <taxon>Hypocreomycetidae</taxon>
        <taxon>Hypocreales</taxon>
        <taxon>Nectriaceae</taxon>
        <taxon>Dactylonectria</taxon>
    </lineage>
</organism>
<keyword evidence="3" id="KW-1185">Reference proteome</keyword>
<feature type="chain" id="PRO_5040300904" evidence="1">
    <location>
        <begin position="18"/>
        <end position="57"/>
    </location>
</feature>
<sequence>MQLSILTIVTLISAVMAGPIARRQTVDVNDASMTDKDGNVVAFSTDGVYQANKEAGV</sequence>
<name>A0A9P9F6K9_9HYPO</name>
<comment type="caution">
    <text evidence="2">The sequence shown here is derived from an EMBL/GenBank/DDBJ whole genome shotgun (WGS) entry which is preliminary data.</text>
</comment>
<accession>A0A9P9F6K9</accession>
<evidence type="ECO:0000256" key="1">
    <source>
        <dbReference type="SAM" id="SignalP"/>
    </source>
</evidence>
<feature type="signal peptide" evidence="1">
    <location>
        <begin position="1"/>
        <end position="17"/>
    </location>
</feature>
<keyword evidence="1" id="KW-0732">Signal</keyword>
<evidence type="ECO:0000313" key="2">
    <source>
        <dbReference type="EMBL" id="KAH7155189.1"/>
    </source>
</evidence>
<reference evidence="2" key="1">
    <citation type="journal article" date="2021" name="Nat. Commun.">
        <title>Genetic determinants of endophytism in the Arabidopsis root mycobiome.</title>
        <authorList>
            <person name="Mesny F."/>
            <person name="Miyauchi S."/>
            <person name="Thiergart T."/>
            <person name="Pickel B."/>
            <person name="Atanasova L."/>
            <person name="Karlsson M."/>
            <person name="Huettel B."/>
            <person name="Barry K.W."/>
            <person name="Haridas S."/>
            <person name="Chen C."/>
            <person name="Bauer D."/>
            <person name="Andreopoulos W."/>
            <person name="Pangilinan J."/>
            <person name="LaButti K."/>
            <person name="Riley R."/>
            <person name="Lipzen A."/>
            <person name="Clum A."/>
            <person name="Drula E."/>
            <person name="Henrissat B."/>
            <person name="Kohler A."/>
            <person name="Grigoriev I.V."/>
            <person name="Martin F.M."/>
            <person name="Hacquard S."/>
        </authorList>
    </citation>
    <scope>NUCLEOTIDE SEQUENCE</scope>
    <source>
        <strain evidence="2">MPI-CAGE-AT-0021</strain>
    </source>
</reference>
<dbReference type="Proteomes" id="UP000717696">
    <property type="component" value="Unassembled WGS sequence"/>
</dbReference>
<gene>
    <name evidence="2" type="ORF">B0J13DRAFT_618658</name>
</gene>